<accession>A0A9W7DJK3</accession>
<sequence>MLITESYYDVQTSYGTTMRLYIFTPRIPGYPKAKFPGVLVFSEIYQVTGPVARFAKRIASEGYICVCPSIYHNFVSHEPLPYDTKGTDDGNKYKIEKPLASYDEDQKLACDYLETLDIWNGKVGATGMCLGGHLAFRALLDKRITAVVGFFATDIHSKSLGAGVNDDSLERVSKEFDSYTQELVLFFGTLDSHVPPEGRDLIRKTLRDHGVKFTFMEIADAQHAYVRDEFSKGRYDSAVTSSCLGFLFELFHRKLTIDLGDVERKAEKIEHVC</sequence>
<protein>
    <submittedName>
        <fullName evidence="2">Unnamed protein product</fullName>
    </submittedName>
</protein>
<evidence type="ECO:0000259" key="1">
    <source>
        <dbReference type="Pfam" id="PF01738"/>
    </source>
</evidence>
<keyword evidence="3" id="KW-1185">Reference proteome</keyword>
<dbReference type="AlphaFoldDB" id="A0A9W7DJK3"/>
<evidence type="ECO:0000313" key="2">
    <source>
        <dbReference type="EMBL" id="GMG28709.1"/>
    </source>
</evidence>
<dbReference type="PANTHER" id="PTHR47562">
    <property type="match status" value="1"/>
</dbReference>
<dbReference type="InterPro" id="IPR029058">
    <property type="entry name" value="AB_hydrolase_fold"/>
</dbReference>
<dbReference type="Gene3D" id="3.40.50.1820">
    <property type="entry name" value="alpha/beta hydrolase"/>
    <property type="match status" value="1"/>
</dbReference>
<dbReference type="OrthoDB" id="58297at2759"/>
<organism evidence="2 3">
    <name type="scientific">Ambrosiozyma monospora</name>
    <name type="common">Yeast</name>
    <name type="synonym">Endomycopsis monosporus</name>
    <dbReference type="NCBI Taxonomy" id="43982"/>
    <lineage>
        <taxon>Eukaryota</taxon>
        <taxon>Fungi</taxon>
        <taxon>Dikarya</taxon>
        <taxon>Ascomycota</taxon>
        <taxon>Saccharomycotina</taxon>
        <taxon>Pichiomycetes</taxon>
        <taxon>Pichiales</taxon>
        <taxon>Pichiaceae</taxon>
        <taxon>Ambrosiozyma</taxon>
    </lineage>
</organism>
<name>A0A9W7DJK3_AMBMO</name>
<comment type="caution">
    <text evidence="2">The sequence shown here is derived from an EMBL/GenBank/DDBJ whole genome shotgun (WGS) entry which is preliminary data.</text>
</comment>
<feature type="domain" description="Dienelactone hydrolase" evidence="1">
    <location>
        <begin position="32"/>
        <end position="243"/>
    </location>
</feature>
<proteinExistence type="predicted"/>
<dbReference type="GO" id="GO:0016787">
    <property type="term" value="F:hydrolase activity"/>
    <property type="evidence" value="ECO:0007669"/>
    <property type="project" value="InterPro"/>
</dbReference>
<dbReference type="SUPFAM" id="SSF53474">
    <property type="entry name" value="alpha/beta-Hydrolases"/>
    <property type="match status" value="1"/>
</dbReference>
<gene>
    <name evidence="2" type="ORF">Amon01_000361700</name>
</gene>
<dbReference type="InterPro" id="IPR002925">
    <property type="entry name" value="Dienelactn_hydro"/>
</dbReference>
<dbReference type="PANTHER" id="PTHR47562:SF2">
    <property type="entry name" value="CARBOXYMETHYLENEBUTENOLIDASE-RELATED"/>
    <property type="match status" value="1"/>
</dbReference>
<dbReference type="EMBL" id="BSXU01001555">
    <property type="protein sequence ID" value="GMG28709.1"/>
    <property type="molecule type" value="Genomic_DNA"/>
</dbReference>
<evidence type="ECO:0000313" key="3">
    <source>
        <dbReference type="Proteomes" id="UP001165063"/>
    </source>
</evidence>
<dbReference type="Proteomes" id="UP001165063">
    <property type="component" value="Unassembled WGS sequence"/>
</dbReference>
<reference evidence="2" key="1">
    <citation type="submission" date="2023-04" db="EMBL/GenBank/DDBJ databases">
        <title>Ambrosiozyma monospora NBRC 1965.</title>
        <authorList>
            <person name="Ichikawa N."/>
            <person name="Sato H."/>
            <person name="Tonouchi N."/>
        </authorList>
    </citation>
    <scope>NUCLEOTIDE SEQUENCE</scope>
    <source>
        <strain evidence="2">NBRC 1965</strain>
    </source>
</reference>
<dbReference type="Pfam" id="PF01738">
    <property type="entry name" value="DLH"/>
    <property type="match status" value="1"/>
</dbReference>